<dbReference type="EMBL" id="LYUB02000025">
    <property type="protein sequence ID" value="OVF04859.1"/>
    <property type="molecule type" value="Genomic_DNA"/>
</dbReference>
<dbReference type="GO" id="GO:0005737">
    <property type="term" value="C:cytoplasm"/>
    <property type="evidence" value="ECO:0007669"/>
    <property type="project" value="TreeGrafter"/>
</dbReference>
<dbReference type="GO" id="GO:0005634">
    <property type="term" value="C:nucleus"/>
    <property type="evidence" value="ECO:0007669"/>
    <property type="project" value="TreeGrafter"/>
</dbReference>
<evidence type="ECO:0000256" key="1">
    <source>
        <dbReference type="ARBA" id="ARBA00007374"/>
    </source>
</evidence>
<feature type="region of interest" description="Disordered" evidence="5">
    <location>
        <begin position="594"/>
        <end position="620"/>
    </location>
</feature>
<name>A0AA91PV81_CLALS</name>
<feature type="region of interest" description="Disordered" evidence="5">
    <location>
        <begin position="109"/>
        <end position="131"/>
    </location>
</feature>
<sequence>MEHVNTNTPPSEDDIPIVTGRKAAYSLRLFRGDGQPEEEWQKPPSTDLDQDSPTRQLEPVSSATYFPHTPIKESDVKHDYVLGPDNLQHLTADVEFDHGTHGDITKIHKHVPDSKNGSTATQESVVSVTDRPNSLSYPLSVELRPFRNKVGGHTAIFRFSKKAVCKALMNRENLWYEAIERRHLALLRFMPKYIGVLNVRYSSIVDEGSVSRSDQEQELEHEQHERASSSKEGLPMQKTRRPSFPDYKGVHDPPPKVSLDDNRHIIPDLLWKRYSNSAPSTFEQLSLSPHTHDSDLDYGSTSVNTDLQAQVISEVFTPRDWSFDRAEAIFEMDDENGTRQETKKGSVLRKHTRFERFILLEDLTADLQKPCALDLKMGTRQYGVEASDKKQQSQRKKCNATTSRELGVRMCGLQVWDQTKSKYFMRDKYFGRELKSGKPFAKILAKFLYDGRTILSVVCKLQHIVEQLEELFINFEELKGYRMYGSSILLTYDGASSPLTAQVRVHIIDFAQSVIADDAHTANYRKPPQHPELPDMGYLRGLKSLIRYFKAIFEILTGTNYDQVDDKDAFLKQNHERLDVPCYWIGTYPDKDTDIENNDGSDPFERVYKSDDDDETGISD</sequence>
<dbReference type="SUPFAM" id="SSF56104">
    <property type="entry name" value="SAICAR synthase-like"/>
    <property type="match status" value="1"/>
</dbReference>
<evidence type="ECO:0000313" key="6">
    <source>
        <dbReference type="EMBL" id="OVF04859.1"/>
    </source>
</evidence>
<evidence type="ECO:0000313" key="7">
    <source>
        <dbReference type="Proteomes" id="UP000195602"/>
    </source>
</evidence>
<protein>
    <recommendedName>
        <fullName evidence="4">Kinase</fullName>
        <ecNumber evidence="4">2.7.-.-</ecNumber>
    </recommendedName>
</protein>
<keyword evidence="2 4" id="KW-0808">Transferase</keyword>
<dbReference type="GO" id="GO:0032958">
    <property type="term" value="P:inositol phosphate biosynthetic process"/>
    <property type="evidence" value="ECO:0007669"/>
    <property type="project" value="InterPro"/>
</dbReference>
<feature type="compositionally biased region" description="Polar residues" evidence="5">
    <location>
        <begin position="115"/>
        <end position="131"/>
    </location>
</feature>
<accession>A0AA91PV81</accession>
<evidence type="ECO:0000256" key="5">
    <source>
        <dbReference type="SAM" id="MobiDB-lite"/>
    </source>
</evidence>
<comment type="similarity">
    <text evidence="1 4">Belongs to the inositol phosphokinase (IPK) family.</text>
</comment>
<dbReference type="Gene3D" id="3.30.470.160">
    <property type="entry name" value="Inositol polyphosphate kinase"/>
    <property type="match status" value="1"/>
</dbReference>
<dbReference type="KEGG" id="clus:A9F13_25g00308"/>
<dbReference type="AlphaFoldDB" id="A0AA91PV81"/>
<dbReference type="GO" id="GO:0008440">
    <property type="term" value="F:inositol-1,4,5-trisphosphate 3-kinase activity"/>
    <property type="evidence" value="ECO:0007669"/>
    <property type="project" value="TreeGrafter"/>
</dbReference>
<dbReference type="PANTHER" id="PTHR12400">
    <property type="entry name" value="INOSITOL POLYPHOSPHATE KINASE"/>
    <property type="match status" value="1"/>
</dbReference>
<organism evidence="6 7">
    <name type="scientific">Clavispora lusitaniae</name>
    <name type="common">Candida lusitaniae</name>
    <dbReference type="NCBI Taxonomy" id="36911"/>
    <lineage>
        <taxon>Eukaryota</taxon>
        <taxon>Fungi</taxon>
        <taxon>Dikarya</taxon>
        <taxon>Ascomycota</taxon>
        <taxon>Saccharomycotina</taxon>
        <taxon>Pichiomycetes</taxon>
        <taxon>Metschnikowiaceae</taxon>
        <taxon>Clavispora</taxon>
    </lineage>
</organism>
<dbReference type="InterPro" id="IPR005522">
    <property type="entry name" value="IPK"/>
</dbReference>
<dbReference type="EC" id="2.7.-.-" evidence="4"/>
<dbReference type="InterPro" id="IPR038286">
    <property type="entry name" value="IPK_sf"/>
</dbReference>
<feature type="region of interest" description="Disordered" evidence="5">
    <location>
        <begin position="208"/>
        <end position="259"/>
    </location>
</feature>
<evidence type="ECO:0000256" key="2">
    <source>
        <dbReference type="ARBA" id="ARBA00022679"/>
    </source>
</evidence>
<evidence type="ECO:0000256" key="4">
    <source>
        <dbReference type="RuleBase" id="RU363090"/>
    </source>
</evidence>
<dbReference type="GO" id="GO:0000824">
    <property type="term" value="F:inositol-1,4,5,6-tetrakisphosphate 3-kinase activity"/>
    <property type="evidence" value="ECO:0007669"/>
    <property type="project" value="TreeGrafter"/>
</dbReference>
<feature type="region of interest" description="Disordered" evidence="5">
    <location>
        <begin position="31"/>
        <end position="60"/>
    </location>
</feature>
<dbReference type="Pfam" id="PF03770">
    <property type="entry name" value="IPK"/>
    <property type="match status" value="1"/>
</dbReference>
<proteinExistence type="inferred from homology"/>
<reference evidence="6 7" key="1">
    <citation type="submission" date="2017-04" db="EMBL/GenBank/DDBJ databases">
        <title>Draft genome of the yeast Clavispora lusitaniae type strain CBS 6936.</title>
        <authorList>
            <person name="Durrens P."/>
            <person name="Klopp C."/>
            <person name="Biteau N."/>
            <person name="Fitton-Ouhabi V."/>
            <person name="Dementhon K."/>
            <person name="Accoceberry I."/>
            <person name="Sherman D.J."/>
            <person name="Noel T."/>
        </authorList>
    </citation>
    <scope>NUCLEOTIDE SEQUENCE [LARGE SCALE GENOMIC DNA]</scope>
    <source>
        <strain evidence="6 7">CBS 6936</strain>
    </source>
</reference>
<feature type="compositionally biased region" description="Basic and acidic residues" evidence="5">
    <location>
        <begin position="248"/>
        <end position="259"/>
    </location>
</feature>
<gene>
    <name evidence="6" type="ORF">A9F13_25g00308</name>
</gene>
<feature type="compositionally biased region" description="Basic and acidic residues" evidence="5">
    <location>
        <begin position="213"/>
        <end position="229"/>
    </location>
</feature>
<evidence type="ECO:0000256" key="3">
    <source>
        <dbReference type="ARBA" id="ARBA00022777"/>
    </source>
</evidence>
<feature type="compositionally biased region" description="Polar residues" evidence="5">
    <location>
        <begin position="51"/>
        <end position="60"/>
    </location>
</feature>
<dbReference type="PANTHER" id="PTHR12400:SF21">
    <property type="entry name" value="KINASE"/>
    <property type="match status" value="1"/>
</dbReference>
<dbReference type="GO" id="GO:0046854">
    <property type="term" value="P:phosphatidylinositol phosphate biosynthetic process"/>
    <property type="evidence" value="ECO:0007669"/>
    <property type="project" value="TreeGrafter"/>
</dbReference>
<feature type="compositionally biased region" description="Acidic residues" evidence="5">
    <location>
        <begin position="611"/>
        <end position="620"/>
    </location>
</feature>
<comment type="caution">
    <text evidence="6">The sequence shown here is derived from an EMBL/GenBank/DDBJ whole genome shotgun (WGS) entry which is preliminary data.</text>
</comment>
<keyword evidence="3 4" id="KW-0418">Kinase</keyword>
<dbReference type="Proteomes" id="UP000195602">
    <property type="component" value="Unassembled WGS sequence"/>
</dbReference>